<evidence type="ECO:0000256" key="4">
    <source>
        <dbReference type="ARBA" id="ARBA00022553"/>
    </source>
</evidence>
<evidence type="ECO:0000313" key="15">
    <source>
        <dbReference type="EMBL" id="XDQ07241.1"/>
    </source>
</evidence>
<evidence type="ECO:0000256" key="7">
    <source>
        <dbReference type="ARBA" id="ARBA00022777"/>
    </source>
</evidence>
<accession>A0AB39MPL6</accession>
<organism evidence="15">
    <name type="scientific">Streptomyces sp. R08</name>
    <dbReference type="NCBI Taxonomy" id="3238624"/>
    <lineage>
        <taxon>Bacteria</taxon>
        <taxon>Bacillati</taxon>
        <taxon>Actinomycetota</taxon>
        <taxon>Actinomycetes</taxon>
        <taxon>Kitasatosporales</taxon>
        <taxon>Streptomycetaceae</taxon>
        <taxon>Streptomyces</taxon>
    </lineage>
</organism>
<dbReference type="EC" id="2.7.13.3" evidence="3"/>
<feature type="compositionally biased region" description="Gly residues" evidence="11">
    <location>
        <begin position="142"/>
        <end position="153"/>
    </location>
</feature>
<dbReference type="InterPro" id="IPR003660">
    <property type="entry name" value="HAMP_dom"/>
</dbReference>
<keyword evidence="8 12" id="KW-1133">Transmembrane helix</keyword>
<dbReference type="InterPro" id="IPR005467">
    <property type="entry name" value="His_kinase_dom"/>
</dbReference>
<dbReference type="SUPFAM" id="SSF158472">
    <property type="entry name" value="HAMP domain-like"/>
    <property type="match status" value="1"/>
</dbReference>
<evidence type="ECO:0000256" key="12">
    <source>
        <dbReference type="SAM" id="Phobius"/>
    </source>
</evidence>
<evidence type="ECO:0000256" key="11">
    <source>
        <dbReference type="SAM" id="MobiDB-lite"/>
    </source>
</evidence>
<dbReference type="CDD" id="cd00082">
    <property type="entry name" value="HisKA"/>
    <property type="match status" value="1"/>
</dbReference>
<keyword evidence="7 15" id="KW-0418">Kinase</keyword>
<keyword evidence="4" id="KW-0597">Phosphoprotein</keyword>
<dbReference type="CDD" id="cd00075">
    <property type="entry name" value="HATPase"/>
    <property type="match status" value="1"/>
</dbReference>
<evidence type="ECO:0000256" key="2">
    <source>
        <dbReference type="ARBA" id="ARBA00004236"/>
    </source>
</evidence>
<dbReference type="PANTHER" id="PTHR45436:SF5">
    <property type="entry name" value="SENSOR HISTIDINE KINASE TRCS"/>
    <property type="match status" value="1"/>
</dbReference>
<dbReference type="PROSITE" id="PS50885">
    <property type="entry name" value="HAMP"/>
    <property type="match status" value="1"/>
</dbReference>
<feature type="domain" description="HAMP" evidence="14">
    <location>
        <begin position="256"/>
        <end position="310"/>
    </location>
</feature>
<dbReference type="CDD" id="cd06225">
    <property type="entry name" value="HAMP"/>
    <property type="match status" value="1"/>
</dbReference>
<dbReference type="GO" id="GO:0005886">
    <property type="term" value="C:plasma membrane"/>
    <property type="evidence" value="ECO:0007669"/>
    <property type="project" value="UniProtKB-SubCell"/>
</dbReference>
<evidence type="ECO:0000256" key="1">
    <source>
        <dbReference type="ARBA" id="ARBA00000085"/>
    </source>
</evidence>
<evidence type="ECO:0000256" key="9">
    <source>
        <dbReference type="ARBA" id="ARBA00023012"/>
    </source>
</evidence>
<dbReference type="SUPFAM" id="SSF47384">
    <property type="entry name" value="Homodimeric domain of signal transducing histidine kinase"/>
    <property type="match status" value="1"/>
</dbReference>
<dbReference type="InterPro" id="IPR036890">
    <property type="entry name" value="HATPase_C_sf"/>
</dbReference>
<feature type="transmembrane region" description="Helical" evidence="12">
    <location>
        <begin position="12"/>
        <end position="35"/>
    </location>
</feature>
<reference evidence="15" key="1">
    <citation type="submission" date="2024-07" db="EMBL/GenBank/DDBJ databases">
        <authorList>
            <person name="Yu S.T."/>
        </authorList>
    </citation>
    <scope>NUCLEOTIDE SEQUENCE</scope>
    <source>
        <strain evidence="15">R08</strain>
    </source>
</reference>
<dbReference type="InterPro" id="IPR003661">
    <property type="entry name" value="HisK_dim/P_dom"/>
</dbReference>
<evidence type="ECO:0000256" key="10">
    <source>
        <dbReference type="ARBA" id="ARBA00023136"/>
    </source>
</evidence>
<evidence type="ECO:0000256" key="3">
    <source>
        <dbReference type="ARBA" id="ARBA00012438"/>
    </source>
</evidence>
<protein>
    <recommendedName>
        <fullName evidence="3">histidine kinase</fullName>
        <ecNumber evidence="3">2.7.13.3</ecNumber>
    </recommendedName>
</protein>
<dbReference type="PANTHER" id="PTHR45436">
    <property type="entry name" value="SENSOR HISTIDINE KINASE YKOH"/>
    <property type="match status" value="1"/>
</dbReference>
<dbReference type="SUPFAM" id="SSF55874">
    <property type="entry name" value="ATPase domain of HSP90 chaperone/DNA topoisomerase II/histidine kinase"/>
    <property type="match status" value="1"/>
</dbReference>
<evidence type="ECO:0000256" key="5">
    <source>
        <dbReference type="ARBA" id="ARBA00022679"/>
    </source>
</evidence>
<dbReference type="PRINTS" id="PR00344">
    <property type="entry name" value="BCTRLSENSOR"/>
</dbReference>
<dbReference type="SMART" id="SM00387">
    <property type="entry name" value="HATPase_c"/>
    <property type="match status" value="1"/>
</dbReference>
<keyword evidence="5" id="KW-0808">Transferase</keyword>
<dbReference type="EMBL" id="CP163431">
    <property type="protein sequence ID" value="XDQ07241.1"/>
    <property type="molecule type" value="Genomic_DNA"/>
</dbReference>
<gene>
    <name evidence="15" type="ORF">AB5J58_46750</name>
</gene>
<dbReference type="SMART" id="SM00304">
    <property type="entry name" value="HAMP"/>
    <property type="match status" value="1"/>
</dbReference>
<dbReference type="InterPro" id="IPR004358">
    <property type="entry name" value="Sig_transdc_His_kin-like_C"/>
</dbReference>
<comment type="subcellular location">
    <subcellularLocation>
        <location evidence="2">Cell membrane</location>
    </subcellularLocation>
</comment>
<evidence type="ECO:0000259" key="13">
    <source>
        <dbReference type="PROSITE" id="PS50109"/>
    </source>
</evidence>
<feature type="domain" description="Histidine kinase" evidence="13">
    <location>
        <begin position="318"/>
        <end position="525"/>
    </location>
</feature>
<dbReference type="Pfam" id="PF02518">
    <property type="entry name" value="HATPase_c"/>
    <property type="match status" value="1"/>
</dbReference>
<keyword evidence="10 12" id="KW-0472">Membrane</keyword>
<dbReference type="AlphaFoldDB" id="A0AB39MPL6"/>
<feature type="transmembrane region" description="Helical" evidence="12">
    <location>
        <begin position="236"/>
        <end position="255"/>
    </location>
</feature>
<proteinExistence type="predicted"/>
<dbReference type="Gene3D" id="6.10.340.10">
    <property type="match status" value="1"/>
</dbReference>
<dbReference type="InterPro" id="IPR050428">
    <property type="entry name" value="TCS_sensor_his_kinase"/>
</dbReference>
<comment type="catalytic activity">
    <reaction evidence="1">
        <text>ATP + protein L-histidine = ADP + protein N-phospho-L-histidine.</text>
        <dbReference type="EC" id="2.7.13.3"/>
    </reaction>
</comment>
<dbReference type="PROSITE" id="PS50109">
    <property type="entry name" value="HIS_KIN"/>
    <property type="match status" value="1"/>
</dbReference>
<dbReference type="Gene3D" id="3.30.565.10">
    <property type="entry name" value="Histidine kinase-like ATPase, C-terminal domain"/>
    <property type="match status" value="1"/>
</dbReference>
<dbReference type="InterPro" id="IPR036097">
    <property type="entry name" value="HisK_dim/P_sf"/>
</dbReference>
<dbReference type="InterPro" id="IPR003594">
    <property type="entry name" value="HATPase_dom"/>
</dbReference>
<sequence length="533" mass="55877">MPRPLASVRARAALAATLVVSFALVVTGIAVIAVLRNNLTDRAALESEVTARTVAGAQAALTGDFTALDLPDDRDRLVQVIDSGGRVLAAGDALHGRRALTNFAPAPAPTGTPSTTPTRSDVPTATSTGDDDDDSGDDHGGGRGSGRGSGRGGGESDDTRTEDTSSDDDATGAPARGKVSTDVDRETLAVRFGDRSHDYGFAAVQGTTYDGRTYTVYAGTSLADEQATLDQVTRTMLAALPFLLLVVAGVTWLVTRRALRPVEGIRAEMAAITGSGDLTRRVPVPRSRDEVGRLARTTNQTLAALEQSVERQHRFVADASHELRSPIASLRTQIEVADQHPGLLDTGDLHHDVVRLQHLAADLLLLARLDAGEQPGHVLLDLTALVREEVARRAPTDRVTPEVVADDEDVPQVLGSRGQLARVLGNLLDNAQRHTATAITVTLACAGEDVVLRVADDGHGIAPADRPRVFERFVRLDEARSRDDGGAGLGLAIARDVVRNHGGDLTATEAPSGGAAFLVTLPRAPQGTGGAHA</sequence>
<dbReference type="Pfam" id="PF00672">
    <property type="entry name" value="HAMP"/>
    <property type="match status" value="1"/>
</dbReference>
<evidence type="ECO:0000256" key="8">
    <source>
        <dbReference type="ARBA" id="ARBA00022989"/>
    </source>
</evidence>
<feature type="region of interest" description="Disordered" evidence="11">
    <location>
        <begin position="100"/>
        <end position="182"/>
    </location>
</feature>
<evidence type="ECO:0000259" key="14">
    <source>
        <dbReference type="PROSITE" id="PS50885"/>
    </source>
</evidence>
<dbReference type="Gene3D" id="1.10.287.130">
    <property type="match status" value="1"/>
</dbReference>
<dbReference type="RefSeq" id="WP_369192041.1">
    <property type="nucleotide sequence ID" value="NZ_CP163431.1"/>
</dbReference>
<dbReference type="SMART" id="SM00388">
    <property type="entry name" value="HisKA"/>
    <property type="match status" value="1"/>
</dbReference>
<keyword evidence="6 12" id="KW-0812">Transmembrane</keyword>
<feature type="compositionally biased region" description="Low complexity" evidence="11">
    <location>
        <begin position="109"/>
        <end position="118"/>
    </location>
</feature>
<dbReference type="Pfam" id="PF00512">
    <property type="entry name" value="HisKA"/>
    <property type="match status" value="1"/>
</dbReference>
<evidence type="ECO:0000256" key="6">
    <source>
        <dbReference type="ARBA" id="ARBA00022692"/>
    </source>
</evidence>
<keyword evidence="9" id="KW-0902">Two-component regulatory system</keyword>
<dbReference type="GO" id="GO:0000155">
    <property type="term" value="F:phosphorelay sensor kinase activity"/>
    <property type="evidence" value="ECO:0007669"/>
    <property type="project" value="InterPro"/>
</dbReference>
<name>A0AB39MPL6_9ACTN</name>